<reference evidence="1 2" key="1">
    <citation type="submission" date="2019-12" db="EMBL/GenBank/DDBJ databases">
        <title>Genome sequence of Streptomyces bambusae.</title>
        <authorList>
            <person name="Bansal K."/>
            <person name="Choksket S."/>
            <person name="Korpole S."/>
            <person name="Patil P.B."/>
        </authorList>
    </citation>
    <scope>NUCLEOTIDE SEQUENCE [LARGE SCALE GENOMIC DNA]</scope>
    <source>
        <strain evidence="1 2">SK60</strain>
    </source>
</reference>
<gene>
    <name evidence="1" type="ORF">GPJ59_30205</name>
</gene>
<comment type="caution">
    <text evidence="1">The sequence shown here is derived from an EMBL/GenBank/DDBJ whole genome shotgun (WGS) entry which is preliminary data.</text>
</comment>
<evidence type="ECO:0000313" key="1">
    <source>
        <dbReference type="EMBL" id="MBW5486021.1"/>
    </source>
</evidence>
<sequence length="100" mass="9894">MPTVILTGQPVPGSPLEGDLRSLGFDVRPAAGPADTAAVLASVPAGQRVAVVDSGFVGHVHALRLALTDPRFDACAVTGALSVQPAARGALDKAAATAQA</sequence>
<protein>
    <submittedName>
        <fullName evidence="1">CDP-alcohol phosphatidyltransferase family protein</fullName>
    </submittedName>
</protein>
<proteinExistence type="predicted"/>
<evidence type="ECO:0000313" key="2">
    <source>
        <dbReference type="Proteomes" id="UP000812013"/>
    </source>
</evidence>
<dbReference type="Proteomes" id="UP000812013">
    <property type="component" value="Unassembled WGS sequence"/>
</dbReference>
<name>A0ABS6ZH30_9ACTN</name>
<dbReference type="EMBL" id="WTFF01000328">
    <property type="protein sequence ID" value="MBW5486021.1"/>
    <property type="molecule type" value="Genomic_DNA"/>
</dbReference>
<accession>A0ABS6ZH30</accession>
<organism evidence="1 2">
    <name type="scientific">Streptomyces bambusae</name>
    <dbReference type="NCBI Taxonomy" id="1550616"/>
    <lineage>
        <taxon>Bacteria</taxon>
        <taxon>Bacillati</taxon>
        <taxon>Actinomycetota</taxon>
        <taxon>Actinomycetes</taxon>
        <taxon>Kitasatosporales</taxon>
        <taxon>Streptomycetaceae</taxon>
        <taxon>Streptomyces</taxon>
    </lineage>
</organism>
<feature type="non-terminal residue" evidence="1">
    <location>
        <position position="100"/>
    </location>
</feature>
<keyword evidence="2" id="KW-1185">Reference proteome</keyword>